<dbReference type="InterPro" id="IPR002347">
    <property type="entry name" value="SDR_fam"/>
</dbReference>
<gene>
    <name evidence="4" type="ORF">EWM59_08615</name>
</gene>
<dbReference type="InterPro" id="IPR036291">
    <property type="entry name" value="NAD(P)-bd_dom_sf"/>
</dbReference>
<evidence type="ECO:0000256" key="2">
    <source>
        <dbReference type="ARBA" id="ARBA00023002"/>
    </source>
</evidence>
<name>A0A4V1ZDF2_9BACT</name>
<dbReference type="CDD" id="cd05332">
    <property type="entry name" value="11beta-HSD1_like_SDR_c"/>
    <property type="match status" value="1"/>
</dbReference>
<comment type="similarity">
    <text evidence="1 3">Belongs to the short-chain dehydrogenases/reductases (SDR) family.</text>
</comment>
<dbReference type="Proteomes" id="UP000293162">
    <property type="component" value="Unassembled WGS sequence"/>
</dbReference>
<dbReference type="FunFam" id="3.40.50.720:FF:000084">
    <property type="entry name" value="Short-chain dehydrogenase reductase"/>
    <property type="match status" value="1"/>
</dbReference>
<organism evidence="4 5">
    <name type="scientific">Emticicia agri</name>
    <dbReference type="NCBI Taxonomy" id="2492393"/>
    <lineage>
        <taxon>Bacteria</taxon>
        <taxon>Pseudomonadati</taxon>
        <taxon>Bacteroidota</taxon>
        <taxon>Cytophagia</taxon>
        <taxon>Cytophagales</taxon>
        <taxon>Leadbetterellaceae</taxon>
        <taxon>Emticicia</taxon>
    </lineage>
</organism>
<dbReference type="PANTHER" id="PTHR44196:SF1">
    <property type="entry name" value="DEHYDROGENASE_REDUCTASE SDR FAMILY MEMBER 7B"/>
    <property type="match status" value="1"/>
</dbReference>
<dbReference type="PRINTS" id="PR00080">
    <property type="entry name" value="SDRFAMILY"/>
</dbReference>
<dbReference type="Pfam" id="PF00106">
    <property type="entry name" value="adh_short"/>
    <property type="match status" value="1"/>
</dbReference>
<dbReference type="AlphaFoldDB" id="A0A4V1ZDF2"/>
<evidence type="ECO:0000313" key="5">
    <source>
        <dbReference type="Proteomes" id="UP000293162"/>
    </source>
</evidence>
<evidence type="ECO:0000313" key="4">
    <source>
        <dbReference type="EMBL" id="RYU95950.1"/>
    </source>
</evidence>
<sequence>MKRFLNKVVWITGASSGIGEATVYEFAKEGARLVISARREDELQRVKKNTNLPDTDVLVLPIDVEKQDEFPAKVKEVLKYFGSIDVLFNNAGISQRSSVIESDMEVYHKIMDINFFGVVALTKAVLPVMLKQKSGSIAVTSSISGKLGTPMRSGYCATKHALHGFFDSLRAEVWRENIQVTIICPGYIHTNISVNAISGDGSKHGRMDQNQARGISPEDCATSIVNAIAIGKQEVYIGRKEVLGVYLKRFFPGLLSRIMRNQIPK</sequence>
<comment type="caution">
    <text evidence="4">The sequence shown here is derived from an EMBL/GenBank/DDBJ whole genome shotgun (WGS) entry which is preliminary data.</text>
</comment>
<proteinExistence type="inferred from homology"/>
<dbReference type="Gene3D" id="3.40.50.720">
    <property type="entry name" value="NAD(P)-binding Rossmann-like Domain"/>
    <property type="match status" value="1"/>
</dbReference>
<dbReference type="SUPFAM" id="SSF51735">
    <property type="entry name" value="NAD(P)-binding Rossmann-fold domains"/>
    <property type="match status" value="1"/>
</dbReference>
<accession>A0A4V1ZDF2</accession>
<keyword evidence="5" id="KW-1185">Reference proteome</keyword>
<dbReference type="RefSeq" id="WP_130020558.1">
    <property type="nucleotide sequence ID" value="NZ_SEWF01000010.1"/>
</dbReference>
<dbReference type="PROSITE" id="PS00061">
    <property type="entry name" value="ADH_SHORT"/>
    <property type="match status" value="1"/>
</dbReference>
<dbReference type="PRINTS" id="PR00081">
    <property type="entry name" value="GDHRDH"/>
</dbReference>
<evidence type="ECO:0000256" key="3">
    <source>
        <dbReference type="RuleBase" id="RU000363"/>
    </source>
</evidence>
<dbReference type="PANTHER" id="PTHR44196">
    <property type="entry name" value="DEHYDROGENASE/REDUCTASE SDR FAMILY MEMBER 7B"/>
    <property type="match status" value="1"/>
</dbReference>
<keyword evidence="2" id="KW-0560">Oxidoreductase</keyword>
<dbReference type="GO" id="GO:0016491">
    <property type="term" value="F:oxidoreductase activity"/>
    <property type="evidence" value="ECO:0007669"/>
    <property type="project" value="UniProtKB-KW"/>
</dbReference>
<dbReference type="NCBIfam" id="NF004825">
    <property type="entry name" value="PRK06181.1"/>
    <property type="match status" value="1"/>
</dbReference>
<evidence type="ECO:0000256" key="1">
    <source>
        <dbReference type="ARBA" id="ARBA00006484"/>
    </source>
</evidence>
<protein>
    <submittedName>
        <fullName evidence="4">SDR family oxidoreductase</fullName>
    </submittedName>
</protein>
<dbReference type="GO" id="GO:0016020">
    <property type="term" value="C:membrane"/>
    <property type="evidence" value="ECO:0007669"/>
    <property type="project" value="TreeGrafter"/>
</dbReference>
<dbReference type="EMBL" id="SEWF01000010">
    <property type="protein sequence ID" value="RYU95950.1"/>
    <property type="molecule type" value="Genomic_DNA"/>
</dbReference>
<dbReference type="OrthoDB" id="822355at2"/>
<reference evidence="4 5" key="1">
    <citation type="submission" date="2019-02" db="EMBL/GenBank/DDBJ databases">
        <title>Bacterial novel species Emticicia sp. 17J42-9 isolated from soil.</title>
        <authorList>
            <person name="Jung H.-Y."/>
        </authorList>
    </citation>
    <scope>NUCLEOTIDE SEQUENCE [LARGE SCALE GENOMIC DNA]</scope>
    <source>
        <strain evidence="4 5">17J42-9</strain>
    </source>
</reference>
<dbReference type="InterPro" id="IPR020904">
    <property type="entry name" value="Sc_DH/Rdtase_CS"/>
</dbReference>